<comment type="caution">
    <text evidence="7">The sequence shown here is derived from an EMBL/GenBank/DDBJ whole genome shotgun (WGS) entry which is preliminary data.</text>
</comment>
<evidence type="ECO:0000256" key="2">
    <source>
        <dbReference type="ARBA" id="ARBA00010817"/>
    </source>
</evidence>
<keyword evidence="5" id="KW-0234">DNA repair</keyword>
<dbReference type="InterPro" id="IPR037046">
    <property type="entry name" value="AlkA_N_sf"/>
</dbReference>
<dbReference type="OrthoDB" id="9785929at2"/>
<evidence type="ECO:0000256" key="4">
    <source>
        <dbReference type="ARBA" id="ARBA00022763"/>
    </source>
</evidence>
<evidence type="ECO:0000313" key="8">
    <source>
        <dbReference type="Proteomes" id="UP000271031"/>
    </source>
</evidence>
<dbReference type="InterPro" id="IPR051912">
    <property type="entry name" value="Alkylbase_DNA_Glycosylase/TA"/>
</dbReference>
<name>A0A3M8DVZ1_9BACL</name>
<keyword evidence="4" id="KW-0227">DNA damage</keyword>
<dbReference type="SMART" id="SM00478">
    <property type="entry name" value="ENDO3c"/>
    <property type="match status" value="1"/>
</dbReference>
<keyword evidence="8" id="KW-1185">Reference proteome</keyword>
<evidence type="ECO:0000256" key="5">
    <source>
        <dbReference type="ARBA" id="ARBA00023204"/>
    </source>
</evidence>
<dbReference type="InterPro" id="IPR023170">
    <property type="entry name" value="HhH_base_excis_C"/>
</dbReference>
<accession>A0A3M8DVZ1</accession>
<dbReference type="Gene3D" id="1.10.1670.10">
    <property type="entry name" value="Helix-hairpin-Helix base-excision DNA repair enzymes (C-terminal)"/>
    <property type="match status" value="1"/>
</dbReference>
<dbReference type="GO" id="GO:0008725">
    <property type="term" value="F:DNA-3-methyladenine glycosylase activity"/>
    <property type="evidence" value="ECO:0007669"/>
    <property type="project" value="TreeGrafter"/>
</dbReference>
<dbReference type="InterPro" id="IPR011257">
    <property type="entry name" value="DNA_glycosylase"/>
</dbReference>
<dbReference type="GO" id="GO:0005737">
    <property type="term" value="C:cytoplasm"/>
    <property type="evidence" value="ECO:0007669"/>
    <property type="project" value="TreeGrafter"/>
</dbReference>
<feature type="domain" description="HhH-GPD" evidence="6">
    <location>
        <begin position="134"/>
        <end position="298"/>
    </location>
</feature>
<dbReference type="GO" id="GO:0032131">
    <property type="term" value="F:alkylated DNA binding"/>
    <property type="evidence" value="ECO:0007669"/>
    <property type="project" value="TreeGrafter"/>
</dbReference>
<gene>
    <name evidence="7" type="ORF">EDM56_01170</name>
</gene>
<dbReference type="Gene3D" id="3.30.310.20">
    <property type="entry name" value="DNA-3-methyladenine glycosylase AlkA, N-terminal domain"/>
    <property type="match status" value="1"/>
</dbReference>
<dbReference type="Proteomes" id="UP000271031">
    <property type="component" value="Unassembled WGS sequence"/>
</dbReference>
<dbReference type="RefSeq" id="WP_122916046.1">
    <property type="nucleotide sequence ID" value="NZ_RHHQ01000003.1"/>
</dbReference>
<reference evidence="7 8" key="1">
    <citation type="submission" date="2018-10" db="EMBL/GenBank/DDBJ databases">
        <title>Phylogenomics of Brevibacillus.</title>
        <authorList>
            <person name="Dunlap C."/>
        </authorList>
    </citation>
    <scope>NUCLEOTIDE SEQUENCE [LARGE SCALE GENOMIC DNA]</scope>
    <source>
        <strain evidence="7 8">JCM 15716</strain>
    </source>
</reference>
<dbReference type="PANTHER" id="PTHR43003">
    <property type="entry name" value="DNA-3-METHYLADENINE GLYCOSYLASE"/>
    <property type="match status" value="1"/>
</dbReference>
<dbReference type="GO" id="GO:0006285">
    <property type="term" value="P:base-excision repair, AP site formation"/>
    <property type="evidence" value="ECO:0007669"/>
    <property type="project" value="TreeGrafter"/>
</dbReference>
<dbReference type="SUPFAM" id="SSF48150">
    <property type="entry name" value="DNA-glycosylase"/>
    <property type="match status" value="1"/>
</dbReference>
<evidence type="ECO:0000313" key="7">
    <source>
        <dbReference type="EMBL" id="RNB92340.1"/>
    </source>
</evidence>
<dbReference type="GO" id="GO:0032993">
    <property type="term" value="C:protein-DNA complex"/>
    <property type="evidence" value="ECO:0007669"/>
    <property type="project" value="TreeGrafter"/>
</dbReference>
<dbReference type="AlphaFoldDB" id="A0A3M8DVZ1"/>
<evidence type="ECO:0000259" key="6">
    <source>
        <dbReference type="SMART" id="SM00478"/>
    </source>
</evidence>
<evidence type="ECO:0000256" key="3">
    <source>
        <dbReference type="ARBA" id="ARBA00012000"/>
    </source>
</evidence>
<dbReference type="GO" id="GO:0043916">
    <property type="term" value="F:DNA-7-methylguanine glycosylase activity"/>
    <property type="evidence" value="ECO:0007669"/>
    <property type="project" value="TreeGrafter"/>
</dbReference>
<dbReference type="PANTHER" id="PTHR43003:SF5">
    <property type="entry name" value="DNA-3-METHYLADENINE GLYCOSYLASE"/>
    <property type="match status" value="1"/>
</dbReference>
<protein>
    <recommendedName>
        <fullName evidence="3">DNA-3-methyladenine glycosylase II</fullName>
        <ecNumber evidence="3">3.2.2.21</ecNumber>
    </recommendedName>
</protein>
<dbReference type="FunFam" id="1.10.340.30:FF:000004">
    <property type="entry name" value="DNA-3-methyladenine glycosylase II"/>
    <property type="match status" value="1"/>
</dbReference>
<proteinExistence type="inferred from homology"/>
<evidence type="ECO:0000256" key="1">
    <source>
        <dbReference type="ARBA" id="ARBA00000086"/>
    </source>
</evidence>
<dbReference type="InterPro" id="IPR003265">
    <property type="entry name" value="HhH-GPD_domain"/>
</dbReference>
<dbReference type="GO" id="GO:0006307">
    <property type="term" value="P:DNA alkylation repair"/>
    <property type="evidence" value="ECO:0007669"/>
    <property type="project" value="TreeGrafter"/>
</dbReference>
<dbReference type="Pfam" id="PF00730">
    <property type="entry name" value="HhH-GPD"/>
    <property type="match status" value="1"/>
</dbReference>
<dbReference type="Gene3D" id="1.10.340.30">
    <property type="entry name" value="Hypothetical protein, domain 2"/>
    <property type="match status" value="1"/>
</dbReference>
<sequence length="317" mass="36499">MFATTITMKPPYSFERLLQRMLTHPDEQLQIDASAGIIRRALRLDGQPVLVVFRFCGSVEEPVLQIETEAALTQRQQDELIRVSRHMYSVDVDLEPVYRRMRESAELRPLTEKFRGLRLLHDPDLFQSMVRTIIGQQLNLAFAATLTHRLIRQVGDVIVDQQGREFLVFPTPEAVASLEVEQMRAWQFSQRKAEYIIDFARAVVSGDVDLDRLHELTDEDVIAYLSKLRGIGRWTVECLLMFGMGRPDLLPAADIGLRNGIQLVHGIVEKPDEQEIRRIGESWAPYRSYVSLYLWEAVGEAKREAAREKAESKPRRK</sequence>
<comment type="similarity">
    <text evidence="2">Belongs to the alkylbase DNA glycosidase AlkA family.</text>
</comment>
<comment type="catalytic activity">
    <reaction evidence="1">
        <text>Hydrolysis of alkylated DNA, releasing 3-methyladenine, 3-methylguanine, 7-methylguanine and 7-methyladenine.</text>
        <dbReference type="EC" id="3.2.2.21"/>
    </reaction>
</comment>
<dbReference type="EMBL" id="RHHQ01000003">
    <property type="protein sequence ID" value="RNB92340.1"/>
    <property type="molecule type" value="Genomic_DNA"/>
</dbReference>
<dbReference type="CDD" id="cd00056">
    <property type="entry name" value="ENDO3c"/>
    <property type="match status" value="1"/>
</dbReference>
<dbReference type="EC" id="3.2.2.21" evidence="3"/>
<organism evidence="7 8">
    <name type="scientific">Brevibacillus fluminis</name>
    <dbReference type="NCBI Taxonomy" id="511487"/>
    <lineage>
        <taxon>Bacteria</taxon>
        <taxon>Bacillati</taxon>
        <taxon>Bacillota</taxon>
        <taxon>Bacilli</taxon>
        <taxon>Bacillales</taxon>
        <taxon>Paenibacillaceae</taxon>
        <taxon>Brevibacillus</taxon>
    </lineage>
</organism>